<dbReference type="InterPro" id="IPR037314">
    <property type="entry name" value="MKT1_H3TH"/>
</dbReference>
<evidence type="ECO:0000256" key="1">
    <source>
        <dbReference type="ARBA" id="ARBA00022845"/>
    </source>
</evidence>
<dbReference type="InterPro" id="IPR022039">
    <property type="entry name" value="MKT1_C"/>
</dbReference>
<proteinExistence type="inferred from homology"/>
<accession>A0A7R7XEK2</accession>
<evidence type="ECO:0000259" key="3">
    <source>
        <dbReference type="Pfam" id="PF12246"/>
    </source>
</evidence>
<dbReference type="Pfam" id="PF12246">
    <property type="entry name" value="MKT1_C"/>
    <property type="match status" value="1"/>
</dbReference>
<dbReference type="CDD" id="cd09858">
    <property type="entry name" value="PIN_MKT1"/>
    <property type="match status" value="1"/>
</dbReference>
<evidence type="ECO:0008006" key="7">
    <source>
        <dbReference type="Google" id="ProtNLM"/>
    </source>
</evidence>
<dbReference type="SUPFAM" id="SSF88723">
    <property type="entry name" value="PIN domain-like"/>
    <property type="match status" value="1"/>
</dbReference>
<gene>
    <name evidence="5" type="ORF">APUU_12087S</name>
</gene>
<evidence type="ECO:0000259" key="4">
    <source>
        <dbReference type="Pfam" id="PF12247"/>
    </source>
</evidence>
<dbReference type="PANTHER" id="PTHR11081">
    <property type="entry name" value="FLAP ENDONUCLEASE FAMILY MEMBER"/>
    <property type="match status" value="1"/>
</dbReference>
<name>A0A7R7XEK2_9EURO</name>
<dbReference type="RefSeq" id="XP_041551453.1">
    <property type="nucleotide sequence ID" value="XM_041698249.1"/>
</dbReference>
<dbReference type="AlphaFoldDB" id="A0A7R7XEK2"/>
<evidence type="ECO:0000313" key="6">
    <source>
        <dbReference type="Proteomes" id="UP000654913"/>
    </source>
</evidence>
<reference evidence="5" key="1">
    <citation type="submission" date="2021-01" db="EMBL/GenBank/DDBJ databases">
        <authorList>
            <consortium name="Aspergillus puulaauensis MK2 genome sequencing consortium"/>
            <person name="Kazuki M."/>
            <person name="Futagami T."/>
        </authorList>
    </citation>
    <scope>NUCLEOTIDE SEQUENCE</scope>
    <source>
        <strain evidence="5">MK2</strain>
    </source>
</reference>
<dbReference type="KEGG" id="apuu:APUU_12087S"/>
<dbReference type="FunFam" id="3.40.50.1010:FF:000117">
    <property type="entry name" value="Posttranscriptional regulation nuclease (Mkt1), putative (AFU_orthologue AFUA_5G12250)"/>
    <property type="match status" value="1"/>
</dbReference>
<keyword evidence="1" id="KW-0810">Translation regulation</keyword>
<dbReference type="CDD" id="cd09902">
    <property type="entry name" value="H3TH_MKT1"/>
    <property type="match status" value="1"/>
</dbReference>
<dbReference type="OrthoDB" id="17262at2759"/>
<dbReference type="InterPro" id="IPR022040">
    <property type="entry name" value="MKT1_N"/>
</dbReference>
<dbReference type="InterPro" id="IPR029060">
    <property type="entry name" value="PIN-like_dom_sf"/>
</dbReference>
<protein>
    <recommendedName>
        <fullName evidence="7">XPG I-region protein</fullName>
    </recommendedName>
</protein>
<dbReference type="Gene3D" id="3.40.50.1010">
    <property type="entry name" value="5'-nuclease"/>
    <property type="match status" value="1"/>
</dbReference>
<comment type="similarity">
    <text evidence="2">Belongs to the XPG/RAD2 endonuclease family.</text>
</comment>
<dbReference type="PANTHER" id="PTHR11081:SF32">
    <property type="entry name" value="POST-TRANSCRIPTIONAL REGULATOR MKT1"/>
    <property type="match status" value="1"/>
</dbReference>
<dbReference type="GO" id="GO:0003730">
    <property type="term" value="F:mRNA 3'-UTR binding"/>
    <property type="evidence" value="ECO:0007669"/>
    <property type="project" value="TreeGrafter"/>
</dbReference>
<sequence>MPIRPLDDWVSGISARTSSLPLSALKGAVVGIDATHYISQHLSHPSTREPLLIALGGFPFALRSNIEKELQIFKDLGVACIFVFNGLDFGKKNQRPQVQHETVRAFEHAWELYDQQQADQVVDAFSSVGTPRPESLYRFLQRILVQNGIDYMVAPYSAAAQLAHLSHGSNSVIDAIWGPSEVLLFDVEKLITKIEIDPAQFSWITKQTCQEELGRLSNDQFLDFALLLGSSVLQTFPFFENPAFPAKGASVRDALLMFNAAGRSALALCAQYEEERRMQDVQYTDRYKRAYMNVKHHVVMDLEGRVGPMDADNSPTDMHEVIGQRLPEELYFYISKGILGPDVPNYLASGEVLISLPLGIEDSKIYRQVAGDNLAPLREQSMFLLSSTLHRFYQSKTINVRKWYDENADSTIPLKTPPPVIHSIRQWKVPSDRYTAGIKKLQGSTGPFKFAVQSLKDSDFVSKTFASKDSPPLSSKDELLANVYWRFLQLRGYINEKHQLTPWGVCLEQALSVLNPEDSLEEATFVAIELMRFGVLNAKQWFSHVSGGPMRGTDEDKSFNMLISRVACIGKLRHKNIGYSGPLSRQLLSYRSLITEVRTTLRNLIEIVLVGLLLNGEANRDRSDWTDLGISLPFIDDNDCGLGIAVRTYLDDLPLQAEPTSPDSREEVKSKGKEWFQHSDSFTGNLNRAFMLWDAVYKGSQNAGKEFKDGKTWADANKWLSERR</sequence>
<feature type="domain" description="Post-transcriptional regulator MKT1 C-terminal" evidence="3">
    <location>
        <begin position="486"/>
        <end position="721"/>
    </location>
</feature>
<feature type="domain" description="Post-transcriptional regulator MKT1 N-terminal" evidence="4">
    <location>
        <begin position="315"/>
        <end position="404"/>
    </location>
</feature>
<keyword evidence="6" id="KW-1185">Reference proteome</keyword>
<reference evidence="5" key="2">
    <citation type="submission" date="2021-02" db="EMBL/GenBank/DDBJ databases">
        <title>Aspergillus puulaauensis MK2 genome sequence.</title>
        <authorList>
            <person name="Futagami T."/>
            <person name="Mori K."/>
            <person name="Kadooka C."/>
            <person name="Tanaka T."/>
        </authorList>
    </citation>
    <scope>NUCLEOTIDE SEQUENCE</scope>
    <source>
        <strain evidence="5">MK2</strain>
    </source>
</reference>
<dbReference type="GeneID" id="64969264"/>
<organism evidence="5 6">
    <name type="scientific">Aspergillus puulaauensis</name>
    <dbReference type="NCBI Taxonomy" id="1220207"/>
    <lineage>
        <taxon>Eukaryota</taxon>
        <taxon>Fungi</taxon>
        <taxon>Dikarya</taxon>
        <taxon>Ascomycota</taxon>
        <taxon>Pezizomycotina</taxon>
        <taxon>Eurotiomycetes</taxon>
        <taxon>Eurotiomycetidae</taxon>
        <taxon>Eurotiales</taxon>
        <taxon>Aspergillaceae</taxon>
        <taxon>Aspergillus</taxon>
    </lineage>
</organism>
<evidence type="ECO:0000313" key="5">
    <source>
        <dbReference type="EMBL" id="BCS19259.1"/>
    </source>
</evidence>
<evidence type="ECO:0000256" key="2">
    <source>
        <dbReference type="ARBA" id="ARBA00024023"/>
    </source>
</evidence>
<dbReference type="EMBL" id="AP024443">
    <property type="protein sequence ID" value="BCS19259.1"/>
    <property type="molecule type" value="Genomic_DNA"/>
</dbReference>
<dbReference type="Proteomes" id="UP000654913">
    <property type="component" value="Chromosome 1"/>
</dbReference>
<dbReference type="InterPro" id="IPR006084">
    <property type="entry name" value="XPG/Rad2"/>
</dbReference>
<dbReference type="Pfam" id="PF12247">
    <property type="entry name" value="MKT1_N"/>
    <property type="match status" value="1"/>
</dbReference>
<dbReference type="GO" id="GO:0006417">
    <property type="term" value="P:regulation of translation"/>
    <property type="evidence" value="ECO:0007669"/>
    <property type="project" value="UniProtKB-KW"/>
</dbReference>